<dbReference type="RefSeq" id="WP_379747114.1">
    <property type="nucleotide sequence ID" value="NZ_JBHTCP010000009.1"/>
</dbReference>
<sequence>MAVTESRQQRKSRIFRFKLLLGFIMMLFMILYIRVYELQITNGQDARDKSETYEDVVVKRSKSSNDG</sequence>
<feature type="transmembrane region" description="Helical" evidence="1">
    <location>
        <begin position="17"/>
        <end position="35"/>
    </location>
</feature>
<evidence type="ECO:0000256" key="1">
    <source>
        <dbReference type="SAM" id="Phobius"/>
    </source>
</evidence>
<keyword evidence="1" id="KW-0472">Membrane</keyword>
<dbReference type="EMBL" id="JBHTCP010000009">
    <property type="protein sequence ID" value="MFC7370995.1"/>
    <property type="molecule type" value="Genomic_DNA"/>
</dbReference>
<accession>A0ABW2NNM8</accession>
<gene>
    <name evidence="2" type="ORF">ACFQPF_04845</name>
</gene>
<proteinExistence type="predicted"/>
<reference evidence="3" key="1">
    <citation type="journal article" date="2019" name="Int. J. Syst. Evol. Microbiol.">
        <title>The Global Catalogue of Microorganisms (GCM) 10K type strain sequencing project: providing services to taxonomists for standard genome sequencing and annotation.</title>
        <authorList>
            <consortium name="The Broad Institute Genomics Platform"/>
            <consortium name="The Broad Institute Genome Sequencing Center for Infectious Disease"/>
            <person name="Wu L."/>
            <person name="Ma J."/>
        </authorList>
    </citation>
    <scope>NUCLEOTIDE SEQUENCE [LARGE SCALE GENOMIC DNA]</scope>
    <source>
        <strain evidence="3">NBRC 106396</strain>
    </source>
</reference>
<evidence type="ECO:0000313" key="2">
    <source>
        <dbReference type="EMBL" id="MFC7370995.1"/>
    </source>
</evidence>
<evidence type="ECO:0000313" key="3">
    <source>
        <dbReference type="Proteomes" id="UP001596549"/>
    </source>
</evidence>
<organism evidence="2 3">
    <name type="scientific">Fictibacillus iocasae</name>
    <dbReference type="NCBI Taxonomy" id="2715437"/>
    <lineage>
        <taxon>Bacteria</taxon>
        <taxon>Bacillati</taxon>
        <taxon>Bacillota</taxon>
        <taxon>Bacilli</taxon>
        <taxon>Bacillales</taxon>
        <taxon>Fictibacillaceae</taxon>
        <taxon>Fictibacillus</taxon>
    </lineage>
</organism>
<keyword evidence="1" id="KW-1133">Transmembrane helix</keyword>
<dbReference type="Proteomes" id="UP001596549">
    <property type="component" value="Unassembled WGS sequence"/>
</dbReference>
<name>A0ABW2NNM8_9BACL</name>
<comment type="caution">
    <text evidence="2">The sequence shown here is derived from an EMBL/GenBank/DDBJ whole genome shotgun (WGS) entry which is preliminary data.</text>
</comment>
<keyword evidence="3" id="KW-1185">Reference proteome</keyword>
<keyword evidence="1" id="KW-0812">Transmembrane</keyword>
<protein>
    <submittedName>
        <fullName evidence="2">Uncharacterized protein</fullName>
    </submittedName>
</protein>